<feature type="binding site" evidence="4">
    <location>
        <position position="117"/>
    </location>
    <ligand>
        <name>S-adenosyl-L-methionine</name>
        <dbReference type="ChEBI" id="CHEBI:59789"/>
    </ligand>
</feature>
<dbReference type="GO" id="GO:0032259">
    <property type="term" value="P:methylation"/>
    <property type="evidence" value="ECO:0007669"/>
    <property type="project" value="UniProtKB-KW"/>
</dbReference>
<dbReference type="EMBL" id="SDLO01000001">
    <property type="protein sequence ID" value="TDK93737.1"/>
    <property type="molecule type" value="Genomic_DNA"/>
</dbReference>
<evidence type="ECO:0000313" key="5">
    <source>
        <dbReference type="EMBL" id="TDK93737.1"/>
    </source>
</evidence>
<evidence type="ECO:0000256" key="2">
    <source>
        <dbReference type="ARBA" id="ARBA00022679"/>
    </source>
</evidence>
<dbReference type="RefSeq" id="WP_133425386.1">
    <property type="nucleotide sequence ID" value="NZ_SDLO01000001.1"/>
</dbReference>
<dbReference type="NCBIfam" id="TIGR01934">
    <property type="entry name" value="MenG_MenH_UbiE"/>
    <property type="match status" value="1"/>
</dbReference>
<dbReference type="GO" id="GO:0043770">
    <property type="term" value="F:demethylmenaquinone methyltransferase activity"/>
    <property type="evidence" value="ECO:0007669"/>
    <property type="project" value="UniProtKB-UniRule"/>
</dbReference>
<protein>
    <recommendedName>
        <fullName evidence="4">Demethylmenaquinone methyltransferase</fullName>
        <ecNumber evidence="4">2.1.1.163</ecNumber>
    </recommendedName>
</protein>
<dbReference type="SUPFAM" id="SSF53335">
    <property type="entry name" value="S-adenosyl-L-methionine-dependent methyltransferases"/>
    <property type="match status" value="1"/>
</dbReference>
<keyword evidence="4" id="KW-0474">Menaquinone biosynthesis</keyword>
<dbReference type="InterPro" id="IPR004033">
    <property type="entry name" value="UbiE/COQ5_MeTrFase"/>
</dbReference>
<organism evidence="5 6">
    <name type="scientific">Mycolicibacterium mucogenicum</name>
    <name type="common">Mycobacterium mucogenicum</name>
    <dbReference type="NCBI Taxonomy" id="56689"/>
    <lineage>
        <taxon>Bacteria</taxon>
        <taxon>Bacillati</taxon>
        <taxon>Actinomycetota</taxon>
        <taxon>Actinomycetes</taxon>
        <taxon>Mycobacteriales</taxon>
        <taxon>Mycobacteriaceae</taxon>
        <taxon>Mycolicibacterium</taxon>
    </lineage>
</organism>
<feature type="binding site" evidence="4">
    <location>
        <position position="62"/>
    </location>
    <ligand>
        <name>S-adenosyl-L-methionine</name>
        <dbReference type="ChEBI" id="CHEBI:59789"/>
    </ligand>
</feature>
<dbReference type="HAMAP" id="MF_01813">
    <property type="entry name" value="MenG_UbiE_methyltr"/>
    <property type="match status" value="1"/>
</dbReference>
<keyword evidence="3 4" id="KW-0949">S-adenosyl-L-methionine</keyword>
<feature type="binding site" evidence="4">
    <location>
        <begin position="100"/>
        <end position="101"/>
    </location>
    <ligand>
        <name>S-adenosyl-L-methionine</name>
        <dbReference type="ChEBI" id="CHEBI:59789"/>
    </ligand>
</feature>
<comment type="function">
    <text evidence="4">Methyltransferase required for the conversion of demethylmenaquinol (DMKH2) to menaquinol (MKH2).</text>
</comment>
<gene>
    <name evidence="4" type="primary">menG</name>
    <name evidence="5" type="ORF">EUA03_01135</name>
</gene>
<dbReference type="CDD" id="cd02440">
    <property type="entry name" value="AdoMet_MTases"/>
    <property type="match status" value="1"/>
</dbReference>
<keyword evidence="1 4" id="KW-0489">Methyltransferase</keyword>
<dbReference type="PANTHER" id="PTHR43591:SF24">
    <property type="entry name" value="2-METHOXY-6-POLYPRENYL-1,4-BENZOQUINOL METHYLASE, MITOCHONDRIAL"/>
    <property type="match status" value="1"/>
</dbReference>
<name>A0A4R5WQ42_MYCMU</name>
<dbReference type="EC" id="2.1.1.163" evidence="4"/>
<dbReference type="InterPro" id="IPR023576">
    <property type="entry name" value="UbiE/COQ5_MeTrFase_CS"/>
</dbReference>
<evidence type="ECO:0000256" key="4">
    <source>
        <dbReference type="HAMAP-Rule" id="MF_01813"/>
    </source>
</evidence>
<dbReference type="NCBIfam" id="NF001241">
    <property type="entry name" value="PRK00216.1-2"/>
    <property type="match status" value="1"/>
</dbReference>
<dbReference type="Pfam" id="PF01209">
    <property type="entry name" value="Ubie_methyltran"/>
    <property type="match status" value="1"/>
</dbReference>
<dbReference type="InterPro" id="IPR029063">
    <property type="entry name" value="SAM-dependent_MTases_sf"/>
</dbReference>
<sequence>MSRASLEKDPHEVASMFDGVARRYDITNTVLSLGQDRFWRRQTRAALGIGPGDKVLDLAAGTAVSTVELATSGAWCVACDFSVGMLAAGAARNVPKVAGDATRLPFDDGVFDAVTISFGLRNVVDFSAGLREMARVTRPGGRLVVCEFSTPTNRLFATAYKEYLMKALPTMATAVSSNPEAYVYLAESIRAWPDQDDLARKIEAAGWSQVRWRNLTGGIVALHAAVKPPMGSVVNP</sequence>
<dbReference type="Proteomes" id="UP000294929">
    <property type="component" value="Unassembled WGS sequence"/>
</dbReference>
<dbReference type="PANTHER" id="PTHR43591">
    <property type="entry name" value="METHYLTRANSFERASE"/>
    <property type="match status" value="1"/>
</dbReference>
<evidence type="ECO:0000313" key="6">
    <source>
        <dbReference type="Proteomes" id="UP000294929"/>
    </source>
</evidence>
<dbReference type="PROSITE" id="PS01184">
    <property type="entry name" value="UBIE_2"/>
    <property type="match status" value="1"/>
</dbReference>
<evidence type="ECO:0000256" key="1">
    <source>
        <dbReference type="ARBA" id="ARBA00022603"/>
    </source>
</evidence>
<keyword evidence="2 4" id="KW-0808">Transferase</keyword>
<comment type="catalytic activity">
    <reaction evidence="4">
        <text>a 2-demethylmenaquinol + S-adenosyl-L-methionine = a menaquinol + S-adenosyl-L-homocysteine + H(+)</text>
        <dbReference type="Rhea" id="RHEA:42640"/>
        <dbReference type="Rhea" id="RHEA-COMP:9539"/>
        <dbReference type="Rhea" id="RHEA-COMP:9563"/>
        <dbReference type="ChEBI" id="CHEBI:15378"/>
        <dbReference type="ChEBI" id="CHEBI:18151"/>
        <dbReference type="ChEBI" id="CHEBI:55437"/>
        <dbReference type="ChEBI" id="CHEBI:57856"/>
        <dbReference type="ChEBI" id="CHEBI:59789"/>
        <dbReference type="EC" id="2.1.1.163"/>
    </reaction>
</comment>
<proteinExistence type="inferred from homology"/>
<dbReference type="UniPathway" id="UPA00079">
    <property type="reaction ID" value="UER00169"/>
</dbReference>
<dbReference type="AlphaFoldDB" id="A0A4R5WQ42"/>
<accession>A0A4R5WQ42</accession>
<comment type="caution">
    <text evidence="5">The sequence shown here is derived from an EMBL/GenBank/DDBJ whole genome shotgun (WGS) entry which is preliminary data.</text>
</comment>
<comment type="similarity">
    <text evidence="4">Belongs to the class I-like SAM-binding methyltransferase superfamily. MenG/UbiE family.</text>
</comment>
<dbReference type="PROSITE" id="PS01183">
    <property type="entry name" value="UBIE_1"/>
    <property type="match status" value="1"/>
</dbReference>
<comment type="pathway">
    <text evidence="4">Quinol/quinone metabolism; menaquinone biosynthesis; menaquinol from 1,4-dihydroxy-2-naphthoate: step 2/2.</text>
</comment>
<evidence type="ECO:0000256" key="3">
    <source>
        <dbReference type="ARBA" id="ARBA00022691"/>
    </source>
</evidence>
<dbReference type="PROSITE" id="PS51608">
    <property type="entry name" value="SAM_MT_UBIE"/>
    <property type="match status" value="1"/>
</dbReference>
<dbReference type="Gene3D" id="3.40.50.150">
    <property type="entry name" value="Vaccinia Virus protein VP39"/>
    <property type="match status" value="1"/>
</dbReference>
<reference evidence="5 6" key="1">
    <citation type="submission" date="2019-01" db="EMBL/GenBank/DDBJ databases">
        <title>High-quality-draft genome sequences of five non-tuberculosis mycobacteriaceae isolated from a nosocomial environment.</title>
        <authorList>
            <person name="Tiago I."/>
            <person name="Alarico S."/>
            <person name="Pereira S.G."/>
            <person name="Coelho C."/>
            <person name="Maranha A."/>
            <person name="Empadinhas N."/>
        </authorList>
    </citation>
    <scope>NUCLEOTIDE SEQUENCE [LARGE SCALE GENOMIC DNA]</scope>
    <source>
        <strain evidence="5 6">24AIII</strain>
    </source>
</reference>
<feature type="binding site" evidence="4">
    <location>
        <position position="80"/>
    </location>
    <ligand>
        <name>S-adenosyl-L-methionine</name>
        <dbReference type="ChEBI" id="CHEBI:59789"/>
    </ligand>
</feature>
<dbReference type="GO" id="GO:0009234">
    <property type="term" value="P:menaquinone biosynthetic process"/>
    <property type="evidence" value="ECO:0007669"/>
    <property type="project" value="UniProtKB-UniRule"/>
</dbReference>